<protein>
    <submittedName>
        <fullName evidence="1">Uncharacterized protein</fullName>
    </submittedName>
</protein>
<organism evidence="1 2">
    <name type="scientific">Loktanella gaetbuli</name>
    <dbReference type="NCBI Taxonomy" id="2881335"/>
    <lineage>
        <taxon>Bacteria</taxon>
        <taxon>Pseudomonadati</taxon>
        <taxon>Pseudomonadota</taxon>
        <taxon>Alphaproteobacteria</taxon>
        <taxon>Rhodobacterales</taxon>
        <taxon>Roseobacteraceae</taxon>
        <taxon>Loktanella</taxon>
    </lineage>
</organism>
<evidence type="ECO:0000313" key="2">
    <source>
        <dbReference type="Proteomes" id="UP001138961"/>
    </source>
</evidence>
<name>A0ABS8BST0_9RHOB</name>
<proteinExistence type="predicted"/>
<reference evidence="1" key="1">
    <citation type="submission" date="2021-10" db="EMBL/GenBank/DDBJ databases">
        <title>Loktanella gaetbuli sp. nov., isolated from a tidal flat.</title>
        <authorList>
            <person name="Park S."/>
            <person name="Yoon J.-H."/>
        </authorList>
    </citation>
    <scope>NUCLEOTIDE SEQUENCE</scope>
    <source>
        <strain evidence="1">TSTF-M6</strain>
    </source>
</reference>
<accession>A0ABS8BST0</accession>
<dbReference type="Proteomes" id="UP001138961">
    <property type="component" value="Unassembled WGS sequence"/>
</dbReference>
<sequence>MTDGPELPKGIAGKDGTGLVFTDLPRPEKRQQIKVNLLPSAIAAIDRLVAASPHDSRGPIIEELLARQAEAPADVLAIEIGTLNAHMSELLDPDNDRLVSTRSADELAAAFRDLMDVILARGGD</sequence>
<gene>
    <name evidence="1" type="ORF">LGQ03_05930</name>
</gene>
<dbReference type="EMBL" id="JAJATZ010000002">
    <property type="protein sequence ID" value="MCB5198773.1"/>
    <property type="molecule type" value="Genomic_DNA"/>
</dbReference>
<keyword evidence="2" id="KW-1185">Reference proteome</keyword>
<dbReference type="RefSeq" id="WP_226747649.1">
    <property type="nucleotide sequence ID" value="NZ_JAJATZ010000002.1"/>
</dbReference>
<comment type="caution">
    <text evidence="1">The sequence shown here is derived from an EMBL/GenBank/DDBJ whole genome shotgun (WGS) entry which is preliminary data.</text>
</comment>
<evidence type="ECO:0000313" key="1">
    <source>
        <dbReference type="EMBL" id="MCB5198773.1"/>
    </source>
</evidence>